<dbReference type="GO" id="GO:0005524">
    <property type="term" value="F:ATP binding"/>
    <property type="evidence" value="ECO:0007669"/>
    <property type="project" value="UniProtKB-KW"/>
</dbReference>
<feature type="domain" description="Maltokinase N-terminal cap" evidence="5">
    <location>
        <begin position="20"/>
        <end position="102"/>
    </location>
</feature>
<protein>
    <recommendedName>
        <fullName evidence="5">Maltokinase N-terminal cap domain-containing protein</fullName>
    </recommendedName>
</protein>
<dbReference type="Proteomes" id="UP000198649">
    <property type="component" value="Unassembled WGS sequence"/>
</dbReference>
<name>A0A1I3REN1_9ACTN</name>
<dbReference type="GO" id="GO:0016301">
    <property type="term" value="F:kinase activity"/>
    <property type="evidence" value="ECO:0007669"/>
    <property type="project" value="UniProtKB-KW"/>
</dbReference>
<keyword evidence="7" id="KW-1185">Reference proteome</keyword>
<evidence type="ECO:0000259" key="5">
    <source>
        <dbReference type="Pfam" id="PF18085"/>
    </source>
</evidence>
<dbReference type="OrthoDB" id="3787729at2"/>
<keyword evidence="1" id="KW-0808">Transferase</keyword>
<dbReference type="AlphaFoldDB" id="A0A1I3REN1"/>
<dbReference type="Pfam" id="PF18085">
    <property type="entry name" value="Mak_N_cap"/>
    <property type="match status" value="1"/>
</dbReference>
<evidence type="ECO:0000256" key="3">
    <source>
        <dbReference type="ARBA" id="ARBA00022777"/>
    </source>
</evidence>
<evidence type="ECO:0000313" key="7">
    <source>
        <dbReference type="Proteomes" id="UP000198649"/>
    </source>
</evidence>
<evidence type="ECO:0000256" key="1">
    <source>
        <dbReference type="ARBA" id="ARBA00022679"/>
    </source>
</evidence>
<reference evidence="6 7" key="1">
    <citation type="submission" date="2016-10" db="EMBL/GenBank/DDBJ databases">
        <authorList>
            <person name="de Groot N.N."/>
        </authorList>
    </citation>
    <scope>NUCLEOTIDE SEQUENCE [LARGE SCALE GENOMIC DNA]</scope>
    <source>
        <strain evidence="6 7">CGMCC 1.11156</strain>
    </source>
</reference>
<accession>A0A1I3REN1</accession>
<dbReference type="STRING" id="1005945.SAMN05216561_1326"/>
<dbReference type="EMBL" id="FOQG01000032">
    <property type="protein sequence ID" value="SFJ45084.1"/>
    <property type="molecule type" value="Genomic_DNA"/>
</dbReference>
<keyword evidence="2" id="KW-0547">Nucleotide-binding</keyword>
<gene>
    <name evidence="6" type="ORF">SAMN05216561_1326</name>
</gene>
<dbReference type="InterPro" id="IPR040999">
    <property type="entry name" value="Mak_N_cap"/>
</dbReference>
<dbReference type="RefSeq" id="WP_091117601.1">
    <property type="nucleotide sequence ID" value="NZ_BKAF01000048.1"/>
</dbReference>
<proteinExistence type="predicted"/>
<dbReference type="NCBIfam" id="NF047744">
    <property type="entry name" value="CG0192_rel"/>
    <property type="match status" value="1"/>
</dbReference>
<sequence length="183" mass="19515">MALLHRATLTPTKLEVLQAWVPQQDWCPPLAGPLTMIGGYRFDDPKDEIGIETLLATDGTGLVVQVPLTYRGAPLEGAEGALVATMQHSVLGERWIYDGTQDPVALEAFAAAIEEGQVGAIEIIEVDGMIQTREPSVIVAGSGGSIDDPLRFHHVLEAEQTADGAFLTGTWDGQDEPVVLVST</sequence>
<organism evidence="6 7">
    <name type="scientific">Nocardioides psychrotolerans</name>
    <dbReference type="NCBI Taxonomy" id="1005945"/>
    <lineage>
        <taxon>Bacteria</taxon>
        <taxon>Bacillati</taxon>
        <taxon>Actinomycetota</taxon>
        <taxon>Actinomycetes</taxon>
        <taxon>Propionibacteriales</taxon>
        <taxon>Nocardioidaceae</taxon>
        <taxon>Nocardioides</taxon>
    </lineage>
</organism>
<evidence type="ECO:0000256" key="4">
    <source>
        <dbReference type="ARBA" id="ARBA00022840"/>
    </source>
</evidence>
<evidence type="ECO:0000313" key="6">
    <source>
        <dbReference type="EMBL" id="SFJ45084.1"/>
    </source>
</evidence>
<keyword evidence="3" id="KW-0418">Kinase</keyword>
<evidence type="ECO:0000256" key="2">
    <source>
        <dbReference type="ARBA" id="ARBA00022741"/>
    </source>
</evidence>
<keyword evidence="4" id="KW-0067">ATP-binding</keyword>